<dbReference type="AlphaFoldDB" id="A0A8T9QD25"/>
<dbReference type="KEGG" id="hcu:MUN79_10700"/>
<dbReference type="RefSeq" id="WP_244677643.1">
    <property type="nucleotide sequence ID" value="NZ_CP095046.1"/>
</dbReference>
<gene>
    <name evidence="1" type="ORF">MUN79_10700</name>
</gene>
<accession>A0A8T9QD25</accession>
<organism evidence="1 2">
    <name type="scientific">Hymenobacter cellulosilyticus</name>
    <dbReference type="NCBI Taxonomy" id="2932248"/>
    <lineage>
        <taxon>Bacteria</taxon>
        <taxon>Pseudomonadati</taxon>
        <taxon>Bacteroidota</taxon>
        <taxon>Cytophagia</taxon>
        <taxon>Cytophagales</taxon>
        <taxon>Hymenobacteraceae</taxon>
        <taxon>Hymenobacter</taxon>
    </lineage>
</organism>
<dbReference type="Proteomes" id="UP000831796">
    <property type="component" value="Chromosome"/>
</dbReference>
<dbReference type="Gene3D" id="3.40.50.1820">
    <property type="entry name" value="alpha/beta hydrolase"/>
    <property type="match status" value="1"/>
</dbReference>
<sequence>MPITLLTVPGLGSSGPEHWQSIWEHLYGYRRVEQQDWDAPQRAEWVETLNQAVAAAPGPVVLAAHSLACSTIGFWAGQHDTGKVQGALLVAPADTDRPDFPAEAVGFAPMPLQRLPFPSIVVASGNDEYVTLTRAAEFARSWGSRLVDVGNLGHINSASGLGAWPAGHALLQELRSSGTSR</sequence>
<dbReference type="GO" id="GO:0016787">
    <property type="term" value="F:hydrolase activity"/>
    <property type="evidence" value="ECO:0007669"/>
    <property type="project" value="UniProtKB-KW"/>
</dbReference>
<reference evidence="1" key="1">
    <citation type="submission" date="2022-04" db="EMBL/GenBank/DDBJ databases">
        <title>Hymenobacter sp. isolated from the air.</title>
        <authorList>
            <person name="Won M."/>
            <person name="Lee C.-M."/>
            <person name="Woen H.-Y."/>
            <person name="Kwon S.-W."/>
        </authorList>
    </citation>
    <scope>NUCLEOTIDE SEQUENCE</scope>
    <source>
        <strain evidence="1">5116S-3</strain>
    </source>
</reference>
<dbReference type="InterPro" id="IPR029058">
    <property type="entry name" value="AB_hydrolase_fold"/>
</dbReference>
<proteinExistence type="predicted"/>
<dbReference type="Pfam" id="PF06821">
    <property type="entry name" value="Ser_hydrolase"/>
    <property type="match status" value="1"/>
</dbReference>
<keyword evidence="2" id="KW-1185">Reference proteome</keyword>
<dbReference type="InterPro" id="IPR010662">
    <property type="entry name" value="RBBP9/YdeN"/>
</dbReference>
<name>A0A8T9QD25_9BACT</name>
<evidence type="ECO:0000313" key="1">
    <source>
        <dbReference type="EMBL" id="UOQ74301.1"/>
    </source>
</evidence>
<dbReference type="SUPFAM" id="SSF53474">
    <property type="entry name" value="alpha/beta-Hydrolases"/>
    <property type="match status" value="1"/>
</dbReference>
<dbReference type="EMBL" id="CP095046">
    <property type="protein sequence ID" value="UOQ74301.1"/>
    <property type="molecule type" value="Genomic_DNA"/>
</dbReference>
<protein>
    <submittedName>
        <fullName evidence="1">Alpha/beta hydrolase</fullName>
    </submittedName>
</protein>
<evidence type="ECO:0000313" key="2">
    <source>
        <dbReference type="Proteomes" id="UP000831796"/>
    </source>
</evidence>
<keyword evidence="1" id="KW-0378">Hydrolase</keyword>